<feature type="transmembrane region" description="Helical" evidence="9">
    <location>
        <begin position="351"/>
        <end position="374"/>
    </location>
</feature>
<dbReference type="InterPro" id="IPR003409">
    <property type="entry name" value="MORN"/>
</dbReference>
<feature type="transmembrane region" description="Helical" evidence="9">
    <location>
        <begin position="140"/>
        <end position="167"/>
    </location>
</feature>
<evidence type="ECO:0000256" key="3">
    <source>
        <dbReference type="ARBA" id="ARBA00022676"/>
    </source>
</evidence>
<feature type="transmembrane region" description="Helical" evidence="9">
    <location>
        <begin position="20"/>
        <end position="38"/>
    </location>
</feature>
<dbReference type="Proteomes" id="UP000244090">
    <property type="component" value="Unassembled WGS sequence"/>
</dbReference>
<dbReference type="SMART" id="SM00698">
    <property type="entry name" value="MORN"/>
    <property type="match status" value="2"/>
</dbReference>
<evidence type="ECO:0000256" key="2">
    <source>
        <dbReference type="ARBA" id="ARBA00022475"/>
    </source>
</evidence>
<comment type="subcellular location">
    <subcellularLocation>
        <location evidence="1">Cell membrane</location>
        <topology evidence="1">Multi-pass membrane protein</topology>
    </subcellularLocation>
</comment>
<evidence type="ECO:0000313" key="12">
    <source>
        <dbReference type="Proteomes" id="UP000244090"/>
    </source>
</evidence>
<feature type="transmembrane region" description="Helical" evidence="9">
    <location>
        <begin position="102"/>
        <end position="119"/>
    </location>
</feature>
<feature type="domain" description="Glycosyltransferase RgtA/B/C/D-like" evidence="10">
    <location>
        <begin position="79"/>
        <end position="225"/>
    </location>
</feature>
<feature type="transmembrane region" description="Helical" evidence="9">
    <location>
        <begin position="179"/>
        <end position="210"/>
    </location>
</feature>
<evidence type="ECO:0000256" key="8">
    <source>
        <dbReference type="ARBA" id="ARBA00023136"/>
    </source>
</evidence>
<keyword evidence="4" id="KW-0808">Transferase</keyword>
<feature type="transmembrane region" description="Helical" evidence="9">
    <location>
        <begin position="386"/>
        <end position="405"/>
    </location>
</feature>
<keyword evidence="12" id="KW-1185">Reference proteome</keyword>
<dbReference type="Pfam" id="PF02493">
    <property type="entry name" value="MORN"/>
    <property type="match status" value="2"/>
</dbReference>
<keyword evidence="5 9" id="KW-0812">Transmembrane</keyword>
<reference evidence="11 12" key="1">
    <citation type="submission" date="2018-04" db="EMBL/GenBank/DDBJ databases">
        <title>Genomic Encyclopedia of Archaeal and Bacterial Type Strains, Phase II (KMG-II): from individual species to whole genera.</title>
        <authorList>
            <person name="Goeker M."/>
        </authorList>
    </citation>
    <scope>NUCLEOTIDE SEQUENCE [LARGE SCALE GENOMIC DNA]</scope>
    <source>
        <strain evidence="11 12">DSM 25731</strain>
    </source>
</reference>
<dbReference type="PANTHER" id="PTHR33908:SF11">
    <property type="entry name" value="MEMBRANE PROTEIN"/>
    <property type="match status" value="1"/>
</dbReference>
<name>A0A2T6C2U1_9FLAO</name>
<keyword evidence="7 9" id="KW-1133">Transmembrane helix</keyword>
<evidence type="ECO:0000256" key="6">
    <source>
        <dbReference type="ARBA" id="ARBA00022737"/>
    </source>
</evidence>
<keyword evidence="6" id="KW-0677">Repeat</keyword>
<dbReference type="GO" id="GO:0009103">
    <property type="term" value="P:lipopolysaccharide biosynthetic process"/>
    <property type="evidence" value="ECO:0007669"/>
    <property type="project" value="UniProtKB-ARBA"/>
</dbReference>
<evidence type="ECO:0000256" key="4">
    <source>
        <dbReference type="ARBA" id="ARBA00022679"/>
    </source>
</evidence>
<evidence type="ECO:0000313" key="11">
    <source>
        <dbReference type="EMBL" id="PTX62635.1"/>
    </source>
</evidence>
<gene>
    <name evidence="11" type="ORF">C8N46_10230</name>
</gene>
<dbReference type="AlphaFoldDB" id="A0A2T6C2U1"/>
<dbReference type="Gene3D" id="2.20.110.10">
    <property type="entry name" value="Histone H3 K4-specific methyltransferase SET7/9 N-terminal domain"/>
    <property type="match status" value="1"/>
</dbReference>
<feature type="transmembrane region" description="Helical" evidence="9">
    <location>
        <begin position="217"/>
        <end position="234"/>
    </location>
</feature>
<sequence length="616" mass="70460">MKLQSNMISAIASQSRTFRIGYILVLIVAFIGIYSAIFDKKVSLGGDNANYYILGTAIANGEGYVNIHHADKEAHYHYPPGYPVIIAGVIKLFSNDVGSIKIANGIFLLGAILLLFFIVKKLSQNDHIAFAVSGITLLNYHILSYSTIMMSEIPFLFFSLLCIWLFLRIDFSKSVFKNWQFLLLIVLLSFSFYIRSVAIALAGSMMLFLLLKKRWRYLFTLVGGFILLYLPWFFRGMNSTGNTYISQLSLKNPYQPELGTIGIKDIFERIFINAERYITKEIPSGMVSSAEVAYTDISTPMTEWLLGFLLVISIIFGIYKLSKFRVFIALYVLAFFAILLVWPSVWYGTRFMLPLVPILLFLAVFGMIQTVKWLCVNISSKHSKKMVPLVAIVGLSSWSFFYGSASISKLKENATFVYADNYKNYFALADWIQKNAADTSVTAVRKEGLFYLFSKKYVTNFQRTPDREAQIEYLKEKNVRYVVVDQLGYSSTSAYLVPAIDRYPNKFKTVKMLSNPNTYLMKFTPELGYWGDWKDEQRNGFGTYLWEDGQKYEGNWQDNVRHGTGKLYFSNGEVLEGTWTQGKLNGEVVKKDKNGKIIERSMYQNNEKVEVTYEAN</sequence>
<dbReference type="Pfam" id="PF13231">
    <property type="entry name" value="PMT_2"/>
    <property type="match status" value="1"/>
</dbReference>
<accession>A0A2T6C2U1</accession>
<dbReference type="GO" id="GO:0005886">
    <property type="term" value="C:plasma membrane"/>
    <property type="evidence" value="ECO:0007669"/>
    <property type="project" value="UniProtKB-SubCell"/>
</dbReference>
<dbReference type="SUPFAM" id="SSF82185">
    <property type="entry name" value="Histone H3 K4-specific methyltransferase SET7/9 N-terminal domain"/>
    <property type="match status" value="1"/>
</dbReference>
<evidence type="ECO:0000256" key="9">
    <source>
        <dbReference type="SAM" id="Phobius"/>
    </source>
</evidence>
<comment type="caution">
    <text evidence="11">The sequence shown here is derived from an EMBL/GenBank/DDBJ whole genome shotgun (WGS) entry which is preliminary data.</text>
</comment>
<keyword evidence="3" id="KW-0328">Glycosyltransferase</keyword>
<evidence type="ECO:0000259" key="10">
    <source>
        <dbReference type="Pfam" id="PF13231"/>
    </source>
</evidence>
<dbReference type="EMBL" id="QBKT01000002">
    <property type="protein sequence ID" value="PTX62635.1"/>
    <property type="molecule type" value="Genomic_DNA"/>
</dbReference>
<dbReference type="GO" id="GO:0016763">
    <property type="term" value="F:pentosyltransferase activity"/>
    <property type="evidence" value="ECO:0007669"/>
    <property type="project" value="TreeGrafter"/>
</dbReference>
<dbReference type="InterPro" id="IPR050297">
    <property type="entry name" value="LipidA_mod_glycosyltrf_83"/>
</dbReference>
<organism evidence="11 12">
    <name type="scientific">Kordia periserrulae</name>
    <dbReference type="NCBI Taxonomy" id="701523"/>
    <lineage>
        <taxon>Bacteria</taxon>
        <taxon>Pseudomonadati</taxon>
        <taxon>Bacteroidota</taxon>
        <taxon>Flavobacteriia</taxon>
        <taxon>Flavobacteriales</taxon>
        <taxon>Flavobacteriaceae</taxon>
        <taxon>Kordia</taxon>
    </lineage>
</organism>
<dbReference type="InterPro" id="IPR038731">
    <property type="entry name" value="RgtA/B/C-like"/>
</dbReference>
<evidence type="ECO:0000256" key="7">
    <source>
        <dbReference type="ARBA" id="ARBA00022989"/>
    </source>
</evidence>
<proteinExistence type="predicted"/>
<evidence type="ECO:0000256" key="5">
    <source>
        <dbReference type="ARBA" id="ARBA00022692"/>
    </source>
</evidence>
<keyword evidence="2" id="KW-1003">Cell membrane</keyword>
<evidence type="ECO:0000256" key="1">
    <source>
        <dbReference type="ARBA" id="ARBA00004651"/>
    </source>
</evidence>
<protein>
    <submittedName>
        <fullName evidence="11">MORN repeat protein</fullName>
    </submittedName>
</protein>
<feature type="transmembrane region" description="Helical" evidence="9">
    <location>
        <begin position="326"/>
        <end position="345"/>
    </location>
</feature>
<keyword evidence="8 9" id="KW-0472">Membrane</keyword>
<dbReference type="PANTHER" id="PTHR33908">
    <property type="entry name" value="MANNOSYLTRANSFERASE YKCB-RELATED"/>
    <property type="match status" value="1"/>
</dbReference>
<feature type="transmembrane region" description="Helical" evidence="9">
    <location>
        <begin position="301"/>
        <end position="319"/>
    </location>
</feature>